<proteinExistence type="predicted"/>
<evidence type="ECO:0000313" key="3">
    <source>
        <dbReference type="EMBL" id="KAJ3484463.1"/>
    </source>
</evidence>
<name>A0AAD5V362_9APHY</name>
<feature type="domain" description="DUF6589" evidence="2">
    <location>
        <begin position="367"/>
        <end position="771"/>
    </location>
</feature>
<sequence>MDLLLGDIFQLLSRHNTTLGSVISHILSVPSSSVVASILLDDLLAASPDILSALNDHPVSQEAVHHIAKQTYLSEIKSLTDKETGWHFGSQHASAEQIQEFQLESYAFNMSQHAPRLWDVLDVLMKGTARGGGLSESRADDDVEGEDEREYWKAVEGLDENLIPARSGEQTSDGHTELLRARTRKIISRRAAIVSIRKAVILSIAMVTHNQKCNALPSILGIFCHSSNTAERVVEVLARMGISISISSIHDAIVSLSNKAQETVWKLGETLTVAYAYDNFDVDLKSSVPTVEKSGDSLQHLTSGLLFSLPEGTTKDDLRCSDALWEKSRLNDTLPDDRENLAEKPDWTYLLKLHPKTSRTDRNGMTCRDRWNAWKFLHTLVHEGPAEFHQFRALLTPPEVIEQIPLSKTKTFPARSMDISNSSVAGNIETIINLMNQAGVGDPSEIDDEAINSLVEYVVFFHGDLGTGERITSAQIHRAIEESPYRRLQFVIFVFGLFHLKMACADTLWRIFIRPPESRLDPSSVIHDVRVLRPSDFGKVTSNPGFRKMHQVIAHDGACRRLDCWRVEVSKRGKGESLKLFAASNPSFEDLQDLANHIAMNYVASETRLQDLRSLPSTIRDRQYENSLLINQYYLLYEELSYAMNFGDIGRVKTCLLPWAALCKATGKHKYAAVMVKHVTDLQSHFKDHPGLCRALRYSMLINPTGKEGKFRAVDWCVELNNLYTKTINVVSGPNKTVENLIKESILVEIYRDCHLTIEKNMALSHLTTRHSDPDMTATFGALLRQFEKVQPHVPTPGRASKHEIEDMLDKGVQGLMANMDVVAGEEGEDSESRPDRDDLSIDLI</sequence>
<dbReference type="Pfam" id="PF20231">
    <property type="entry name" value="DUF6589"/>
    <property type="match status" value="1"/>
</dbReference>
<accession>A0AAD5V362</accession>
<feature type="region of interest" description="Disordered" evidence="1">
    <location>
        <begin position="825"/>
        <end position="845"/>
    </location>
</feature>
<dbReference type="InterPro" id="IPR046496">
    <property type="entry name" value="DUF6589"/>
</dbReference>
<dbReference type="AlphaFoldDB" id="A0AAD5V362"/>
<gene>
    <name evidence="3" type="ORF">NLI96_g5635</name>
</gene>
<evidence type="ECO:0000313" key="4">
    <source>
        <dbReference type="Proteomes" id="UP001212997"/>
    </source>
</evidence>
<reference evidence="3" key="1">
    <citation type="submission" date="2022-07" db="EMBL/GenBank/DDBJ databases">
        <title>Genome Sequence of Physisporinus lineatus.</title>
        <authorList>
            <person name="Buettner E."/>
        </authorList>
    </citation>
    <scope>NUCLEOTIDE SEQUENCE</scope>
    <source>
        <strain evidence="3">VT162</strain>
    </source>
</reference>
<dbReference type="Proteomes" id="UP001212997">
    <property type="component" value="Unassembled WGS sequence"/>
</dbReference>
<keyword evidence="4" id="KW-1185">Reference proteome</keyword>
<evidence type="ECO:0000256" key="1">
    <source>
        <dbReference type="SAM" id="MobiDB-lite"/>
    </source>
</evidence>
<dbReference type="EMBL" id="JANAWD010000188">
    <property type="protein sequence ID" value="KAJ3484463.1"/>
    <property type="molecule type" value="Genomic_DNA"/>
</dbReference>
<organism evidence="3 4">
    <name type="scientific">Meripilus lineatus</name>
    <dbReference type="NCBI Taxonomy" id="2056292"/>
    <lineage>
        <taxon>Eukaryota</taxon>
        <taxon>Fungi</taxon>
        <taxon>Dikarya</taxon>
        <taxon>Basidiomycota</taxon>
        <taxon>Agaricomycotina</taxon>
        <taxon>Agaricomycetes</taxon>
        <taxon>Polyporales</taxon>
        <taxon>Meripilaceae</taxon>
        <taxon>Meripilus</taxon>
    </lineage>
</organism>
<comment type="caution">
    <text evidence="3">The sequence shown here is derived from an EMBL/GenBank/DDBJ whole genome shotgun (WGS) entry which is preliminary data.</text>
</comment>
<evidence type="ECO:0000259" key="2">
    <source>
        <dbReference type="Pfam" id="PF20231"/>
    </source>
</evidence>
<protein>
    <recommendedName>
        <fullName evidence="2">DUF6589 domain-containing protein</fullName>
    </recommendedName>
</protein>
<feature type="compositionally biased region" description="Basic and acidic residues" evidence="1">
    <location>
        <begin position="831"/>
        <end position="845"/>
    </location>
</feature>